<dbReference type="SUPFAM" id="SSF46785">
    <property type="entry name" value="Winged helix' DNA-binding domain"/>
    <property type="match status" value="1"/>
</dbReference>
<evidence type="ECO:0000256" key="2">
    <source>
        <dbReference type="ARBA" id="ARBA00023015"/>
    </source>
</evidence>
<feature type="domain" description="HTH lysR-type" evidence="5">
    <location>
        <begin position="2"/>
        <end position="59"/>
    </location>
</feature>
<dbReference type="PANTHER" id="PTHR30346:SF29">
    <property type="entry name" value="LYSR SUBSTRATE-BINDING"/>
    <property type="match status" value="1"/>
</dbReference>
<keyword evidence="2" id="KW-0805">Transcription regulation</keyword>
<dbReference type="AlphaFoldDB" id="A0A660KZ13"/>
<evidence type="ECO:0000313" key="6">
    <source>
        <dbReference type="EMBL" id="RKQ86315.1"/>
    </source>
</evidence>
<comment type="caution">
    <text evidence="6">The sequence shown here is derived from an EMBL/GenBank/DDBJ whole genome shotgun (WGS) entry which is preliminary data.</text>
</comment>
<dbReference type="FunFam" id="1.10.10.10:FF:000001">
    <property type="entry name" value="LysR family transcriptional regulator"/>
    <property type="match status" value="1"/>
</dbReference>
<dbReference type="InterPro" id="IPR005119">
    <property type="entry name" value="LysR_subst-bd"/>
</dbReference>
<gene>
    <name evidence="6" type="ORF">C8N24_4325</name>
</gene>
<dbReference type="GO" id="GO:0003700">
    <property type="term" value="F:DNA-binding transcription factor activity"/>
    <property type="evidence" value="ECO:0007669"/>
    <property type="project" value="InterPro"/>
</dbReference>
<dbReference type="EMBL" id="RBIL01000002">
    <property type="protein sequence ID" value="RKQ86315.1"/>
    <property type="molecule type" value="Genomic_DNA"/>
</dbReference>
<dbReference type="Gene3D" id="1.10.10.10">
    <property type="entry name" value="Winged helix-like DNA-binding domain superfamily/Winged helix DNA-binding domain"/>
    <property type="match status" value="1"/>
</dbReference>
<dbReference type="SUPFAM" id="SSF53850">
    <property type="entry name" value="Periplasmic binding protein-like II"/>
    <property type="match status" value="1"/>
</dbReference>
<accession>A0A660KZ13</accession>
<proteinExistence type="inferred from homology"/>
<dbReference type="InterPro" id="IPR000847">
    <property type="entry name" value="LysR_HTH_N"/>
</dbReference>
<protein>
    <submittedName>
        <fullName evidence="6">DNA-binding transcriptional LysR family regulator</fullName>
    </submittedName>
</protein>
<organism evidence="6 7">
    <name type="scientific">Solirubrobacter pauli</name>
    <dbReference type="NCBI Taxonomy" id="166793"/>
    <lineage>
        <taxon>Bacteria</taxon>
        <taxon>Bacillati</taxon>
        <taxon>Actinomycetota</taxon>
        <taxon>Thermoleophilia</taxon>
        <taxon>Solirubrobacterales</taxon>
        <taxon>Solirubrobacteraceae</taxon>
        <taxon>Solirubrobacter</taxon>
    </lineage>
</organism>
<dbReference type="CDD" id="cd08423">
    <property type="entry name" value="PBP2_LTTR_like_6"/>
    <property type="match status" value="1"/>
</dbReference>
<dbReference type="Proteomes" id="UP000278962">
    <property type="component" value="Unassembled WGS sequence"/>
</dbReference>
<dbReference type="RefSeq" id="WP_121253936.1">
    <property type="nucleotide sequence ID" value="NZ_RBIL01000002.1"/>
</dbReference>
<keyword evidence="4" id="KW-0804">Transcription</keyword>
<sequence>MLDPKRLQALQAVATTGSVREAATQLGYSSSAISQQIAALEVDSGSVLLEPAGRGVRLTPAGELLARHATRIFEQLAQAESELMALNAGQLGSLRLASFASAGAELVPPALAQLHARLPGLDVTLRSEVPEEALALLRRGLIDVAVIEVHDEVGGDGLVYTPLLTDVYRIVLPRGHRLAKRRTVALADAAGETWIRLGNHIGCCRRNTLAAFDRAGFTPTFVIEADEFWPAQGFVAAGMGLALLPSLALGVIRSDVVTRPLRPDAAPSRDVYAVTRPALSDTTAVKTAVAALVDAAQRDVVA</sequence>
<name>A0A660KZ13_9ACTN</name>
<evidence type="ECO:0000259" key="5">
    <source>
        <dbReference type="PROSITE" id="PS50931"/>
    </source>
</evidence>
<keyword evidence="3 6" id="KW-0238">DNA-binding</keyword>
<dbReference type="PANTHER" id="PTHR30346">
    <property type="entry name" value="TRANSCRIPTIONAL DUAL REGULATOR HCAR-RELATED"/>
    <property type="match status" value="1"/>
</dbReference>
<dbReference type="GO" id="GO:0032993">
    <property type="term" value="C:protein-DNA complex"/>
    <property type="evidence" value="ECO:0007669"/>
    <property type="project" value="TreeGrafter"/>
</dbReference>
<dbReference type="InterPro" id="IPR036390">
    <property type="entry name" value="WH_DNA-bd_sf"/>
</dbReference>
<dbReference type="Pfam" id="PF03466">
    <property type="entry name" value="LysR_substrate"/>
    <property type="match status" value="1"/>
</dbReference>
<dbReference type="InterPro" id="IPR036388">
    <property type="entry name" value="WH-like_DNA-bd_sf"/>
</dbReference>
<evidence type="ECO:0000256" key="1">
    <source>
        <dbReference type="ARBA" id="ARBA00009437"/>
    </source>
</evidence>
<evidence type="ECO:0000256" key="4">
    <source>
        <dbReference type="ARBA" id="ARBA00023163"/>
    </source>
</evidence>
<dbReference type="PROSITE" id="PS50931">
    <property type="entry name" value="HTH_LYSR"/>
    <property type="match status" value="1"/>
</dbReference>
<evidence type="ECO:0000256" key="3">
    <source>
        <dbReference type="ARBA" id="ARBA00023125"/>
    </source>
</evidence>
<keyword evidence="7" id="KW-1185">Reference proteome</keyword>
<dbReference type="GO" id="GO:0003677">
    <property type="term" value="F:DNA binding"/>
    <property type="evidence" value="ECO:0007669"/>
    <property type="project" value="UniProtKB-KW"/>
</dbReference>
<dbReference type="Pfam" id="PF00126">
    <property type="entry name" value="HTH_1"/>
    <property type="match status" value="1"/>
</dbReference>
<evidence type="ECO:0000313" key="7">
    <source>
        <dbReference type="Proteomes" id="UP000278962"/>
    </source>
</evidence>
<comment type="similarity">
    <text evidence="1">Belongs to the LysR transcriptional regulatory family.</text>
</comment>
<reference evidence="6 7" key="1">
    <citation type="submission" date="2018-10" db="EMBL/GenBank/DDBJ databases">
        <title>Genomic Encyclopedia of Archaeal and Bacterial Type Strains, Phase II (KMG-II): from individual species to whole genera.</title>
        <authorList>
            <person name="Goeker M."/>
        </authorList>
    </citation>
    <scope>NUCLEOTIDE SEQUENCE [LARGE SCALE GENOMIC DNA]</scope>
    <source>
        <strain evidence="6 7">DSM 14954</strain>
    </source>
</reference>
<dbReference type="OrthoDB" id="4131546at2"/>
<dbReference type="Gene3D" id="3.40.190.10">
    <property type="entry name" value="Periplasmic binding protein-like II"/>
    <property type="match status" value="2"/>
</dbReference>